<evidence type="ECO:0000256" key="1">
    <source>
        <dbReference type="ARBA" id="ARBA00000198"/>
    </source>
</evidence>
<dbReference type="GO" id="GO:0016301">
    <property type="term" value="F:kinase activity"/>
    <property type="evidence" value="ECO:0007669"/>
    <property type="project" value="UniProtKB-KW"/>
</dbReference>
<dbReference type="Pfam" id="PF01288">
    <property type="entry name" value="HPPK"/>
    <property type="match status" value="1"/>
</dbReference>
<dbReference type="FunFam" id="3.30.1130.10:FF:000003">
    <property type="entry name" value="7,8-dihydroneopterin aldolase"/>
    <property type="match status" value="1"/>
</dbReference>
<evidence type="ECO:0000256" key="12">
    <source>
        <dbReference type="ARBA" id="ARBA00023239"/>
    </source>
</evidence>
<dbReference type="NCBIfam" id="TIGR00525">
    <property type="entry name" value="folB"/>
    <property type="match status" value="1"/>
</dbReference>
<dbReference type="GO" id="GO:0046656">
    <property type="term" value="P:folic acid biosynthetic process"/>
    <property type="evidence" value="ECO:0007669"/>
    <property type="project" value="UniProtKB-UniRule"/>
</dbReference>
<name>A0A917ENC8_9MICC</name>
<organism evidence="15 16">
    <name type="scientific">Nesterenkonia cremea</name>
    <dbReference type="NCBI Taxonomy" id="1882340"/>
    <lineage>
        <taxon>Bacteria</taxon>
        <taxon>Bacillati</taxon>
        <taxon>Actinomycetota</taxon>
        <taxon>Actinomycetes</taxon>
        <taxon>Micrococcales</taxon>
        <taxon>Micrococcaceae</taxon>
        <taxon>Nesterenkonia</taxon>
    </lineage>
</organism>
<keyword evidence="16" id="KW-1185">Reference proteome</keyword>
<dbReference type="AlphaFoldDB" id="A0A917ENC8"/>
<evidence type="ECO:0000256" key="10">
    <source>
        <dbReference type="ARBA" id="ARBA00022840"/>
    </source>
</evidence>
<dbReference type="InterPro" id="IPR006156">
    <property type="entry name" value="Dihydroneopterin_aldolase"/>
</dbReference>
<evidence type="ECO:0000256" key="5">
    <source>
        <dbReference type="ARBA" id="ARBA00005708"/>
    </source>
</evidence>
<evidence type="ECO:0000256" key="8">
    <source>
        <dbReference type="ARBA" id="ARBA00022741"/>
    </source>
</evidence>
<evidence type="ECO:0000256" key="6">
    <source>
        <dbReference type="ARBA" id="ARBA00009640"/>
    </source>
</evidence>
<evidence type="ECO:0000256" key="13">
    <source>
        <dbReference type="RuleBase" id="RU362079"/>
    </source>
</evidence>
<comment type="similarity">
    <text evidence="6">In the N-terminal section; belongs to the DHNA family.</text>
</comment>
<protein>
    <recommendedName>
        <fullName evidence="13">Bifunctional folate synthesis protein</fullName>
    </recommendedName>
    <domain>
        <recommendedName>
            <fullName evidence="13">Dihydroneopterin aldolase</fullName>
            <shortName evidence="13">DHNA</shortName>
            <ecNumber evidence="13">4.1.2.25</ecNumber>
        </recommendedName>
        <alternativeName>
            <fullName evidence="13">7,8-dihydroneopterin aldolase</fullName>
        </alternativeName>
    </domain>
    <domain>
        <recommendedName>
            <fullName evidence="13">2-amino-4-hydroxy-6-hydroxymethyldihydropteridine pyrophosphokinase</fullName>
            <ecNumber evidence="13">2.7.6.3</ecNumber>
        </recommendedName>
        <alternativeName>
            <fullName evidence="13">6-hydroxymethyl-7,8-dihydropterin pyrophosphokinase</fullName>
            <shortName evidence="13">PPPK</shortName>
        </alternativeName>
        <alternativeName>
            <fullName evidence="13">7,8-dihydro-6-hydroxymethylpterin pyrophosphokinase</fullName>
            <shortName evidence="13">HPPK</shortName>
        </alternativeName>
    </domain>
</protein>
<dbReference type="Gene3D" id="3.30.70.560">
    <property type="entry name" value="7,8-Dihydro-6-hydroxymethylpterin-pyrophosphokinase HPPK"/>
    <property type="match status" value="1"/>
</dbReference>
<dbReference type="NCBIfam" id="TIGR01498">
    <property type="entry name" value="folK"/>
    <property type="match status" value="1"/>
</dbReference>
<comment type="caution">
    <text evidence="15">The sequence shown here is derived from an EMBL/GenBank/DDBJ whole genome shotgun (WGS) entry which is preliminary data.</text>
</comment>
<comment type="pathway">
    <text evidence="3 13">Cofactor biosynthesis; tetrahydrofolate biosynthesis; 2-amino-4-hydroxy-6-hydroxymethyl-7,8-dihydropteridine diphosphate from 7,8-dihydroneopterin triphosphate: step 3/4.</text>
</comment>
<dbReference type="Pfam" id="PF02152">
    <property type="entry name" value="FolB"/>
    <property type="match status" value="1"/>
</dbReference>
<evidence type="ECO:0000256" key="11">
    <source>
        <dbReference type="ARBA" id="ARBA00022909"/>
    </source>
</evidence>
<dbReference type="SUPFAM" id="SSF55620">
    <property type="entry name" value="Tetrahydrobiopterin biosynthesis enzymes-like"/>
    <property type="match status" value="1"/>
</dbReference>
<comment type="similarity">
    <text evidence="5 13">Belongs to the DHNA family.</text>
</comment>
<dbReference type="CDD" id="cd00483">
    <property type="entry name" value="HPPK"/>
    <property type="match status" value="1"/>
</dbReference>
<dbReference type="PANTHER" id="PTHR43071">
    <property type="entry name" value="2-AMINO-4-HYDROXY-6-HYDROXYMETHYLDIHYDROPTERIDINE PYROPHOSPHOKINASE"/>
    <property type="match status" value="1"/>
</dbReference>
<evidence type="ECO:0000256" key="7">
    <source>
        <dbReference type="ARBA" id="ARBA00022679"/>
    </source>
</evidence>
<evidence type="ECO:0000256" key="3">
    <source>
        <dbReference type="ARBA" id="ARBA00005013"/>
    </source>
</evidence>
<dbReference type="Gene3D" id="3.30.1130.10">
    <property type="match status" value="1"/>
</dbReference>
<comment type="pathway">
    <text evidence="4">Cofactor biosynthesis; tetrahydrofolate biosynthesis; 2-amino-4-hydroxy-6-hydroxymethyl-7,8-dihydropteridine diphosphate from 7,8-dihydroneopterin triphosphate: step 4/4.</text>
</comment>
<dbReference type="PANTHER" id="PTHR43071:SF1">
    <property type="entry name" value="2-AMINO-4-HYDROXY-6-HYDROXYMETHYLDIHYDROPTERIDINE PYROPHOSPHOKINASE"/>
    <property type="match status" value="1"/>
</dbReference>
<proteinExistence type="inferred from homology"/>
<keyword evidence="8" id="KW-0547">Nucleotide-binding</keyword>
<dbReference type="EC" id="4.1.2.25" evidence="13"/>
<evidence type="ECO:0000256" key="9">
    <source>
        <dbReference type="ARBA" id="ARBA00022777"/>
    </source>
</evidence>
<dbReference type="InterPro" id="IPR035907">
    <property type="entry name" value="Hppk_sf"/>
</dbReference>
<dbReference type="GO" id="GO:0004150">
    <property type="term" value="F:dihydroneopterin aldolase activity"/>
    <property type="evidence" value="ECO:0007669"/>
    <property type="project" value="UniProtKB-UniRule"/>
</dbReference>
<dbReference type="InterPro" id="IPR043133">
    <property type="entry name" value="GTP-CH-I_C/QueF"/>
</dbReference>
<dbReference type="NCBIfam" id="TIGR00526">
    <property type="entry name" value="folB_dom"/>
    <property type="match status" value="1"/>
</dbReference>
<evidence type="ECO:0000256" key="2">
    <source>
        <dbReference type="ARBA" id="ARBA00001353"/>
    </source>
</evidence>
<evidence type="ECO:0000256" key="4">
    <source>
        <dbReference type="ARBA" id="ARBA00005051"/>
    </source>
</evidence>
<dbReference type="InterPro" id="IPR000550">
    <property type="entry name" value="Hppk"/>
</dbReference>
<dbReference type="RefSeq" id="WP_188682161.1">
    <property type="nucleotide sequence ID" value="NZ_BMIS01000001.1"/>
</dbReference>
<keyword evidence="7" id="KW-0808">Transferase</keyword>
<keyword evidence="11 13" id="KW-0289">Folate biosynthesis</keyword>
<evidence type="ECO:0000259" key="14">
    <source>
        <dbReference type="PROSITE" id="PS00794"/>
    </source>
</evidence>
<feature type="domain" description="7,8-dihydro-6-hydroxymethylpterin-pyrophosphokinase" evidence="14">
    <location>
        <begin position="288"/>
        <end position="299"/>
    </location>
</feature>
<dbReference type="GO" id="GO:0003848">
    <property type="term" value="F:2-amino-4-hydroxy-6-hydroxymethyldihydropteridine diphosphokinase activity"/>
    <property type="evidence" value="ECO:0007669"/>
    <property type="project" value="UniProtKB-EC"/>
</dbReference>
<evidence type="ECO:0000313" key="15">
    <source>
        <dbReference type="EMBL" id="GGE59299.1"/>
    </source>
</evidence>
<reference evidence="15" key="1">
    <citation type="journal article" date="2014" name="Int. J. Syst. Evol. Microbiol.">
        <title>Complete genome sequence of Corynebacterium casei LMG S-19264T (=DSM 44701T), isolated from a smear-ripened cheese.</title>
        <authorList>
            <consortium name="US DOE Joint Genome Institute (JGI-PGF)"/>
            <person name="Walter F."/>
            <person name="Albersmeier A."/>
            <person name="Kalinowski J."/>
            <person name="Ruckert C."/>
        </authorList>
    </citation>
    <scope>NUCLEOTIDE SEQUENCE</scope>
    <source>
        <strain evidence="15">CGMCC 1.15388</strain>
    </source>
</reference>
<keyword evidence="12 13" id="KW-0456">Lyase</keyword>
<accession>A0A917ENC8</accession>
<dbReference type="EMBL" id="BMIS01000001">
    <property type="protein sequence ID" value="GGE59299.1"/>
    <property type="molecule type" value="Genomic_DNA"/>
</dbReference>
<dbReference type="GO" id="GO:0005524">
    <property type="term" value="F:ATP binding"/>
    <property type="evidence" value="ECO:0007669"/>
    <property type="project" value="UniProtKB-KW"/>
</dbReference>
<sequence>MSDTVRLTGITAEGFHGVLDFEKSQGQPFRVDAVLSLDLQAAGRSDNLEDTVSYAGVAELIEDSVTGRPFELIEGLAESIAQRILLLDARIEGVEITVHKPQAPLEQSFTDVSVTVERTRSAEGEAAAPAAEAEADQVGPYRRVSLADLATVYDEEGGDRAGHETVWVPAGTQLELPQGTRDPELPADFPVRAVIALGSNLPDAALGAPAELLASAVRSLGEADGVEVVNSSPVAQTKPVGGPEGQPDYLNQVLEVETTRSPHALLDLLQQIEADHHRARGEEAGEQRWGPRTLDLDIITYAVAEITSPRLTVPHPRAAQRGFVLLPWSWMDPVALLEGTPVRELAEQADDAGDVTQL</sequence>
<dbReference type="InterPro" id="IPR006157">
    <property type="entry name" value="FolB_dom"/>
</dbReference>
<dbReference type="Proteomes" id="UP000633136">
    <property type="component" value="Unassembled WGS sequence"/>
</dbReference>
<dbReference type="EC" id="2.7.6.3" evidence="13"/>
<comment type="catalytic activity">
    <reaction evidence="1">
        <text>6-hydroxymethyl-7,8-dihydropterin + ATP = (7,8-dihydropterin-6-yl)methyl diphosphate + AMP + H(+)</text>
        <dbReference type="Rhea" id="RHEA:11412"/>
        <dbReference type="ChEBI" id="CHEBI:15378"/>
        <dbReference type="ChEBI" id="CHEBI:30616"/>
        <dbReference type="ChEBI" id="CHEBI:44841"/>
        <dbReference type="ChEBI" id="CHEBI:72950"/>
        <dbReference type="ChEBI" id="CHEBI:456215"/>
        <dbReference type="EC" id="2.7.6.3"/>
    </reaction>
</comment>
<keyword evidence="10" id="KW-0067">ATP-binding</keyword>
<dbReference type="PROSITE" id="PS00794">
    <property type="entry name" value="HPPK"/>
    <property type="match status" value="1"/>
</dbReference>
<dbReference type="CDD" id="cd00534">
    <property type="entry name" value="DHNA_DHNTPE"/>
    <property type="match status" value="1"/>
</dbReference>
<comment type="function">
    <text evidence="13">Catalyzes the conversion of 7,8-dihydroneopterin to 6-hydroxymethyl-7,8-dihydropterin.</text>
</comment>
<keyword evidence="9" id="KW-0418">Kinase</keyword>
<reference evidence="15" key="2">
    <citation type="submission" date="2020-09" db="EMBL/GenBank/DDBJ databases">
        <authorList>
            <person name="Sun Q."/>
            <person name="Zhou Y."/>
        </authorList>
    </citation>
    <scope>NUCLEOTIDE SEQUENCE</scope>
    <source>
        <strain evidence="15">CGMCC 1.15388</strain>
    </source>
</reference>
<dbReference type="GO" id="GO:0046654">
    <property type="term" value="P:tetrahydrofolate biosynthetic process"/>
    <property type="evidence" value="ECO:0007669"/>
    <property type="project" value="UniProtKB-UniRule"/>
</dbReference>
<dbReference type="SMART" id="SM00905">
    <property type="entry name" value="FolB"/>
    <property type="match status" value="1"/>
</dbReference>
<comment type="catalytic activity">
    <reaction evidence="2 13">
        <text>7,8-dihydroneopterin = 6-hydroxymethyl-7,8-dihydropterin + glycolaldehyde</text>
        <dbReference type="Rhea" id="RHEA:10540"/>
        <dbReference type="ChEBI" id="CHEBI:17001"/>
        <dbReference type="ChEBI" id="CHEBI:17071"/>
        <dbReference type="ChEBI" id="CHEBI:44841"/>
        <dbReference type="EC" id="4.1.2.25"/>
    </reaction>
</comment>
<dbReference type="SUPFAM" id="SSF55083">
    <property type="entry name" value="6-hydroxymethyl-7,8-dihydropterin pyrophosphokinase, HPPK"/>
    <property type="match status" value="1"/>
</dbReference>
<gene>
    <name evidence="15" type="ORF">GCM10011401_02540</name>
</gene>
<evidence type="ECO:0000313" key="16">
    <source>
        <dbReference type="Proteomes" id="UP000633136"/>
    </source>
</evidence>